<evidence type="ECO:0000256" key="1">
    <source>
        <dbReference type="ARBA" id="ARBA00000085"/>
    </source>
</evidence>
<dbReference type="AlphaFoldDB" id="A0A7Z8Z873"/>
<dbReference type="InterPro" id="IPR003594">
    <property type="entry name" value="HATPase_dom"/>
</dbReference>
<dbReference type="EMBL" id="LR134253">
    <property type="protein sequence ID" value="VED48511.1"/>
    <property type="molecule type" value="Genomic_DNA"/>
</dbReference>
<dbReference type="Gene3D" id="3.30.565.10">
    <property type="entry name" value="Histidine kinase-like ATPase, C-terminal domain"/>
    <property type="match status" value="1"/>
</dbReference>
<evidence type="ECO:0000256" key="4">
    <source>
        <dbReference type="ARBA" id="ARBA00022679"/>
    </source>
</evidence>
<dbReference type="InterPro" id="IPR004358">
    <property type="entry name" value="Sig_transdc_His_kin-like_C"/>
</dbReference>
<sequence>MSSERRWRLSRPRWKTCACAPQPWSRSPGWIACSGATTRLVQLTDNCLADARLSSEAFSVDKQDAALLPVIQMAATVVDLSLKHNLRIRLEGQLVAPDAPSPTLFIDSGLLCVALANLFDNSVKYAPCGEISIDIAQKERHVEIRIRDMGPGIAGEASELIFERYRRGETHGASPAGTGLGLYVARQIVQAHGGDLWLAANTPTGCEFALTLPLTEQQKARL</sequence>
<evidence type="ECO:0000313" key="9">
    <source>
        <dbReference type="Proteomes" id="UP000267630"/>
    </source>
</evidence>
<dbReference type="InterPro" id="IPR005467">
    <property type="entry name" value="His_kinase_dom"/>
</dbReference>
<dbReference type="PANTHER" id="PTHR43711:SF1">
    <property type="entry name" value="HISTIDINE KINASE 1"/>
    <property type="match status" value="1"/>
</dbReference>
<evidence type="ECO:0000256" key="5">
    <source>
        <dbReference type="ARBA" id="ARBA00022777"/>
    </source>
</evidence>
<evidence type="ECO:0000259" key="7">
    <source>
        <dbReference type="PROSITE" id="PS50109"/>
    </source>
</evidence>
<keyword evidence="6" id="KW-0902">Two-component regulatory system</keyword>
<keyword evidence="5" id="KW-0418">Kinase</keyword>
<evidence type="ECO:0000256" key="3">
    <source>
        <dbReference type="ARBA" id="ARBA00022553"/>
    </source>
</evidence>
<dbReference type="SUPFAM" id="SSF55874">
    <property type="entry name" value="ATPase domain of HSP90 chaperone/DNA topoisomerase II/histidine kinase"/>
    <property type="match status" value="1"/>
</dbReference>
<dbReference type="EC" id="2.7.13.3" evidence="2"/>
<dbReference type="InterPro" id="IPR036890">
    <property type="entry name" value="HATPase_C_sf"/>
</dbReference>
<keyword evidence="9" id="KW-1185">Reference proteome</keyword>
<dbReference type="SMART" id="SM00387">
    <property type="entry name" value="HATPase_c"/>
    <property type="match status" value="1"/>
</dbReference>
<accession>A0A7Z8Z873</accession>
<keyword evidence="3" id="KW-0597">Phosphoprotein</keyword>
<evidence type="ECO:0000256" key="2">
    <source>
        <dbReference type="ARBA" id="ARBA00012438"/>
    </source>
</evidence>
<dbReference type="PRINTS" id="PR00344">
    <property type="entry name" value="BCTRLSENSOR"/>
</dbReference>
<dbReference type="PANTHER" id="PTHR43711">
    <property type="entry name" value="TWO-COMPONENT HISTIDINE KINASE"/>
    <property type="match status" value="1"/>
</dbReference>
<keyword evidence="4 8" id="KW-0808">Transferase</keyword>
<evidence type="ECO:0000313" key="8">
    <source>
        <dbReference type="EMBL" id="VED48511.1"/>
    </source>
</evidence>
<dbReference type="GO" id="GO:0000160">
    <property type="term" value="P:phosphorelay signal transduction system"/>
    <property type="evidence" value="ECO:0007669"/>
    <property type="project" value="UniProtKB-KW"/>
</dbReference>
<comment type="catalytic activity">
    <reaction evidence="1">
        <text>ATP + protein L-histidine = ADP + protein N-phospho-L-histidine.</text>
        <dbReference type="EC" id="2.7.13.3"/>
    </reaction>
</comment>
<feature type="domain" description="Histidine kinase" evidence="7">
    <location>
        <begin position="39"/>
        <end position="216"/>
    </location>
</feature>
<dbReference type="PROSITE" id="PS50109">
    <property type="entry name" value="HIS_KIN"/>
    <property type="match status" value="1"/>
</dbReference>
<reference evidence="8 9" key="1">
    <citation type="submission" date="2018-12" db="EMBL/GenBank/DDBJ databases">
        <authorList>
            <consortium name="Pathogen Informatics"/>
        </authorList>
    </citation>
    <scope>NUCLEOTIDE SEQUENCE [LARGE SCALE GENOMIC DNA]</scope>
    <source>
        <strain evidence="8 9">NCTC9997</strain>
    </source>
</reference>
<proteinExistence type="predicted"/>
<name>A0A7Z8Z873_RAOTE</name>
<gene>
    <name evidence="8" type="primary">yycG</name>
    <name evidence="8" type="ORF">NCTC9997_02162</name>
</gene>
<dbReference type="CDD" id="cd00075">
    <property type="entry name" value="HATPase"/>
    <property type="match status" value="1"/>
</dbReference>
<organism evidence="8 9">
    <name type="scientific">Raoultella terrigena</name>
    <name type="common">Klebsiella terrigena</name>
    <dbReference type="NCBI Taxonomy" id="577"/>
    <lineage>
        <taxon>Bacteria</taxon>
        <taxon>Pseudomonadati</taxon>
        <taxon>Pseudomonadota</taxon>
        <taxon>Gammaproteobacteria</taxon>
        <taxon>Enterobacterales</taxon>
        <taxon>Enterobacteriaceae</taxon>
        <taxon>Klebsiella/Raoultella group</taxon>
        <taxon>Raoultella</taxon>
    </lineage>
</organism>
<dbReference type="GO" id="GO:0004673">
    <property type="term" value="F:protein histidine kinase activity"/>
    <property type="evidence" value="ECO:0007669"/>
    <property type="project" value="UniProtKB-EC"/>
</dbReference>
<evidence type="ECO:0000256" key="6">
    <source>
        <dbReference type="ARBA" id="ARBA00023012"/>
    </source>
</evidence>
<dbReference type="Pfam" id="PF02518">
    <property type="entry name" value="HATPase_c"/>
    <property type="match status" value="1"/>
</dbReference>
<dbReference type="Proteomes" id="UP000267630">
    <property type="component" value="Chromosome 3"/>
</dbReference>
<dbReference type="InterPro" id="IPR050736">
    <property type="entry name" value="Sensor_HK_Regulatory"/>
</dbReference>
<protein>
    <recommendedName>
        <fullName evidence="2">histidine kinase</fullName>
        <ecNumber evidence="2">2.7.13.3</ecNumber>
    </recommendedName>
</protein>